<feature type="domain" description="Polymerase/histidinol phosphatase N-terminal" evidence="9">
    <location>
        <begin position="5"/>
        <end position="93"/>
    </location>
</feature>
<accession>A0AA43RGG1</accession>
<organism evidence="10 11">
    <name type="scientific">Phoenicibacter congonensis</name>
    <dbReference type="NCBI Taxonomy" id="1944646"/>
    <lineage>
        <taxon>Bacteria</taxon>
        <taxon>Bacillati</taxon>
        <taxon>Actinomycetota</taxon>
        <taxon>Coriobacteriia</taxon>
        <taxon>Eggerthellales</taxon>
        <taxon>Eggerthellaceae</taxon>
        <taxon>Phoenicibacter</taxon>
    </lineage>
</organism>
<dbReference type="InterPro" id="IPR004013">
    <property type="entry name" value="PHP_dom"/>
</dbReference>
<keyword evidence="5 8" id="KW-0378">Hydrolase</keyword>
<proteinExistence type="inferred from homology"/>
<evidence type="ECO:0000256" key="2">
    <source>
        <dbReference type="ARBA" id="ARBA00009152"/>
    </source>
</evidence>
<dbReference type="PANTHER" id="PTHR21039">
    <property type="entry name" value="HISTIDINOL PHOSPHATASE-RELATED"/>
    <property type="match status" value="1"/>
</dbReference>
<keyword evidence="6 8" id="KW-0368">Histidine biosynthesis</keyword>
<reference evidence="10" key="1">
    <citation type="submission" date="2023-07" db="EMBL/GenBank/DDBJ databases">
        <title>Between Cages and Wild: Unraveling the Impact of Captivity on Animal Microbiomes and Antimicrobial Resistance.</title>
        <authorList>
            <person name="Schmartz G.P."/>
            <person name="Rehner J."/>
            <person name="Schuff M.J."/>
            <person name="Becker S.L."/>
            <person name="Kravczyk M."/>
            <person name="Gurevich A."/>
            <person name="Francke R."/>
            <person name="Mueller R."/>
            <person name="Keller V."/>
            <person name="Keller A."/>
        </authorList>
    </citation>
    <scope>NUCLEOTIDE SEQUENCE</scope>
    <source>
        <strain evidence="10">S12M_St_49</strain>
    </source>
</reference>
<dbReference type="SUPFAM" id="SSF89550">
    <property type="entry name" value="PHP domain-like"/>
    <property type="match status" value="1"/>
</dbReference>
<gene>
    <name evidence="10" type="ORF">Q3982_01215</name>
</gene>
<dbReference type="Proteomes" id="UP001168575">
    <property type="component" value="Unassembled WGS sequence"/>
</dbReference>
<dbReference type="InterPro" id="IPR010140">
    <property type="entry name" value="Histidinol_P_phosphatase_HisJ"/>
</dbReference>
<evidence type="ECO:0000256" key="4">
    <source>
        <dbReference type="ARBA" id="ARBA00022605"/>
    </source>
</evidence>
<comment type="pathway">
    <text evidence="1 8">Amino-acid biosynthesis; L-histidine biosynthesis; L-histidine from 5-phospho-alpha-D-ribose 1-diphosphate: step 8/9.</text>
</comment>
<comment type="caution">
    <text evidence="10">The sequence shown here is derived from an EMBL/GenBank/DDBJ whole genome shotgun (WGS) entry which is preliminary data.</text>
</comment>
<evidence type="ECO:0000313" key="11">
    <source>
        <dbReference type="Proteomes" id="UP001168575"/>
    </source>
</evidence>
<dbReference type="GO" id="GO:0004401">
    <property type="term" value="F:histidinol-phosphatase activity"/>
    <property type="evidence" value="ECO:0007669"/>
    <property type="project" value="UniProtKB-UniRule"/>
</dbReference>
<evidence type="ECO:0000259" key="9">
    <source>
        <dbReference type="SMART" id="SM00481"/>
    </source>
</evidence>
<evidence type="ECO:0000256" key="6">
    <source>
        <dbReference type="ARBA" id="ARBA00023102"/>
    </source>
</evidence>
<evidence type="ECO:0000256" key="8">
    <source>
        <dbReference type="RuleBase" id="RU366003"/>
    </source>
</evidence>
<keyword evidence="4 8" id="KW-0028">Amino-acid biosynthesis</keyword>
<keyword evidence="11" id="KW-1185">Reference proteome</keyword>
<comment type="catalytic activity">
    <reaction evidence="7 8">
        <text>L-histidinol phosphate + H2O = L-histidinol + phosphate</text>
        <dbReference type="Rhea" id="RHEA:14465"/>
        <dbReference type="ChEBI" id="CHEBI:15377"/>
        <dbReference type="ChEBI" id="CHEBI:43474"/>
        <dbReference type="ChEBI" id="CHEBI:57699"/>
        <dbReference type="ChEBI" id="CHEBI:57980"/>
        <dbReference type="EC" id="3.1.3.15"/>
    </reaction>
</comment>
<evidence type="ECO:0000256" key="7">
    <source>
        <dbReference type="ARBA" id="ARBA00049158"/>
    </source>
</evidence>
<dbReference type="PANTHER" id="PTHR21039:SF0">
    <property type="entry name" value="HISTIDINOL-PHOSPHATASE"/>
    <property type="match status" value="1"/>
</dbReference>
<sequence>MAQLVDCHTHTFFSDGVSSFEENIRAAIAAGCKVLVSTDHLTLPASMDPNLECQVPFNRLQEHKDSFEEAQSLAFELCPELDFIYGFECDWYEGCEQNVKAWAKDAQVKLGSVHWIGHAGDVSIAAGYDGSDAIAQADSSRNKEVAGWIDYSEDMHVWEQLGSAGVWGKYVETWCKACESELNFDSMAHPDLPMRFYAEFPPPANIENLWGKMAECAKDTGRRIEISTASFRKGLNDFYPACSLLEKFFKAEVPITLGSDAHNAKFVCYNIEEAQKHAWEIGYRKFDVPRKDGSWESWDL</sequence>
<evidence type="ECO:0000256" key="1">
    <source>
        <dbReference type="ARBA" id="ARBA00004970"/>
    </source>
</evidence>
<dbReference type="GO" id="GO:0000105">
    <property type="term" value="P:L-histidine biosynthetic process"/>
    <property type="evidence" value="ECO:0007669"/>
    <property type="project" value="UniProtKB-UniRule"/>
</dbReference>
<dbReference type="Gene3D" id="3.20.20.140">
    <property type="entry name" value="Metal-dependent hydrolases"/>
    <property type="match status" value="1"/>
</dbReference>
<evidence type="ECO:0000313" key="10">
    <source>
        <dbReference type="EMBL" id="MDO4841285.1"/>
    </source>
</evidence>
<dbReference type="EMBL" id="JAUMVS010000008">
    <property type="protein sequence ID" value="MDO4841285.1"/>
    <property type="molecule type" value="Genomic_DNA"/>
</dbReference>
<feature type="non-terminal residue" evidence="10">
    <location>
        <position position="300"/>
    </location>
</feature>
<dbReference type="AlphaFoldDB" id="A0AA43RGG1"/>
<dbReference type="EC" id="3.1.3.15" evidence="3 8"/>
<name>A0AA43RGG1_9ACTN</name>
<dbReference type="Pfam" id="PF02811">
    <property type="entry name" value="PHP"/>
    <property type="match status" value="1"/>
</dbReference>
<dbReference type="SMART" id="SM00481">
    <property type="entry name" value="POLIIIAc"/>
    <property type="match status" value="1"/>
</dbReference>
<dbReference type="GO" id="GO:0005737">
    <property type="term" value="C:cytoplasm"/>
    <property type="evidence" value="ECO:0007669"/>
    <property type="project" value="TreeGrafter"/>
</dbReference>
<dbReference type="InterPro" id="IPR003141">
    <property type="entry name" value="Pol/His_phosphatase_N"/>
</dbReference>
<dbReference type="InterPro" id="IPR016195">
    <property type="entry name" value="Pol/histidinol_Pase-like"/>
</dbReference>
<evidence type="ECO:0000256" key="3">
    <source>
        <dbReference type="ARBA" id="ARBA00013085"/>
    </source>
</evidence>
<protein>
    <recommendedName>
        <fullName evidence="3 8">Histidinol-phosphatase</fullName>
        <shortName evidence="8">HolPase</shortName>
        <ecNumber evidence="3 8">3.1.3.15</ecNumber>
    </recommendedName>
</protein>
<evidence type="ECO:0000256" key="5">
    <source>
        <dbReference type="ARBA" id="ARBA00022801"/>
    </source>
</evidence>
<comment type="similarity">
    <text evidence="2 8">Belongs to the PHP hydrolase family. HisK subfamily.</text>
</comment>